<feature type="binding site" evidence="6">
    <location>
        <position position="166"/>
    </location>
    <ligand>
        <name>S-adenosyl-L-methionine</name>
        <dbReference type="ChEBI" id="CHEBI:59789"/>
    </ligand>
</feature>
<feature type="binding site" evidence="6">
    <location>
        <position position="182"/>
    </location>
    <ligand>
        <name>S-adenosyl-L-methionine</name>
        <dbReference type="ChEBI" id="CHEBI:59789"/>
    </ligand>
</feature>
<keyword evidence="5 6" id="KW-0694">RNA-binding</keyword>
<dbReference type="EMBL" id="JABBCP010000005">
    <property type="protein sequence ID" value="NMF56035.1"/>
    <property type="molecule type" value="Genomic_DNA"/>
</dbReference>
<comment type="caution">
    <text evidence="8">The sequence shown here is derived from an EMBL/GenBank/DDBJ whole genome shotgun (WGS) entry which is preliminary data.</text>
</comment>
<gene>
    <name evidence="8" type="ORF">HF320_06815</name>
</gene>
<dbReference type="InterPro" id="IPR018314">
    <property type="entry name" value="RsmB/NOL1/NOP2-like_CS"/>
</dbReference>
<evidence type="ECO:0000313" key="8">
    <source>
        <dbReference type="EMBL" id="NMF56035.1"/>
    </source>
</evidence>
<organism evidence="8 9">
    <name type="scientific">Collinsella acetigenes</name>
    <dbReference type="NCBI Taxonomy" id="2713419"/>
    <lineage>
        <taxon>Bacteria</taxon>
        <taxon>Bacillati</taxon>
        <taxon>Actinomycetota</taxon>
        <taxon>Coriobacteriia</taxon>
        <taxon>Coriobacteriales</taxon>
        <taxon>Coriobacteriaceae</taxon>
        <taxon>Collinsella</taxon>
    </lineage>
</organism>
<dbReference type="SUPFAM" id="SSF53335">
    <property type="entry name" value="S-adenosyl-L-methionine-dependent methyltransferases"/>
    <property type="match status" value="1"/>
</dbReference>
<dbReference type="InterPro" id="IPR054728">
    <property type="entry name" value="RsmB-like_ferredoxin"/>
</dbReference>
<evidence type="ECO:0000259" key="7">
    <source>
        <dbReference type="PROSITE" id="PS51686"/>
    </source>
</evidence>
<feature type="binding site" evidence="6">
    <location>
        <position position="139"/>
    </location>
    <ligand>
        <name>S-adenosyl-L-methionine</name>
        <dbReference type="ChEBI" id="CHEBI:59789"/>
    </ligand>
</feature>
<evidence type="ECO:0000256" key="2">
    <source>
        <dbReference type="ARBA" id="ARBA00022603"/>
    </source>
</evidence>
<name>A0A7X9UCK1_9ACTN</name>
<dbReference type="InterPro" id="IPR029063">
    <property type="entry name" value="SAM-dependent_MTases_sf"/>
</dbReference>
<keyword evidence="4 6" id="KW-0949">S-adenosyl-L-methionine</keyword>
<evidence type="ECO:0000313" key="9">
    <source>
        <dbReference type="Proteomes" id="UP000546970"/>
    </source>
</evidence>
<evidence type="ECO:0000256" key="5">
    <source>
        <dbReference type="ARBA" id="ARBA00022884"/>
    </source>
</evidence>
<feature type="binding site" evidence="6">
    <location>
        <begin position="116"/>
        <end position="122"/>
    </location>
    <ligand>
        <name>S-adenosyl-L-methionine</name>
        <dbReference type="ChEBI" id="CHEBI:59789"/>
    </ligand>
</feature>
<dbReference type="AlphaFoldDB" id="A0A7X9UCK1"/>
<dbReference type="PRINTS" id="PR02008">
    <property type="entry name" value="RCMTFAMILY"/>
</dbReference>
<dbReference type="PROSITE" id="PS01153">
    <property type="entry name" value="NOL1_NOP2_SUN"/>
    <property type="match status" value="1"/>
</dbReference>
<evidence type="ECO:0000256" key="1">
    <source>
        <dbReference type="ARBA" id="ARBA00007494"/>
    </source>
</evidence>
<dbReference type="Gene3D" id="3.40.50.150">
    <property type="entry name" value="Vaccinia Virus protein VP39"/>
    <property type="match status" value="1"/>
</dbReference>
<dbReference type="GO" id="GO:0003723">
    <property type="term" value="F:RNA binding"/>
    <property type="evidence" value="ECO:0007669"/>
    <property type="project" value="UniProtKB-UniRule"/>
</dbReference>
<dbReference type="CDD" id="cd02440">
    <property type="entry name" value="AdoMet_MTases"/>
    <property type="match status" value="1"/>
</dbReference>
<dbReference type="Pfam" id="PF22458">
    <property type="entry name" value="RsmF-B_ferredox"/>
    <property type="match status" value="1"/>
</dbReference>
<evidence type="ECO:0000256" key="4">
    <source>
        <dbReference type="ARBA" id="ARBA00022691"/>
    </source>
</evidence>
<comment type="similarity">
    <text evidence="1 6">Belongs to the class I-like SAM-binding methyltransferase superfamily. RsmB/NOP family.</text>
</comment>
<feature type="domain" description="SAM-dependent MTase RsmB/NOP-type" evidence="7">
    <location>
        <begin position="24"/>
        <end position="317"/>
    </location>
</feature>
<dbReference type="PANTHER" id="PTHR22807:SF30">
    <property type="entry name" value="28S RRNA (CYTOSINE(4447)-C(5))-METHYLTRANSFERASE-RELATED"/>
    <property type="match status" value="1"/>
</dbReference>
<feature type="active site" description="Nucleophile" evidence="6">
    <location>
        <position position="236"/>
    </location>
</feature>
<dbReference type="InterPro" id="IPR049560">
    <property type="entry name" value="MeTrfase_RsmB-F_NOP2_cat"/>
</dbReference>
<proteinExistence type="inferred from homology"/>
<dbReference type="PANTHER" id="PTHR22807">
    <property type="entry name" value="NOP2 YEAST -RELATED NOL1/NOP2/FMU SUN DOMAIN-CONTAINING"/>
    <property type="match status" value="1"/>
</dbReference>
<dbReference type="InterPro" id="IPR001678">
    <property type="entry name" value="MeTrfase_RsmB-F_NOP2_dom"/>
</dbReference>
<accession>A0A7X9UCK1</accession>
<sequence length="318" mass="34446">MALPSFFIDSIAGSYGAAASSILEGIAQAKDRPVTFRANTLKSSAEEVAEALHAAGIEFKRVPWYADAFIVPASFEQAVWNLDLIHDGKIYLQSLSSMLPPLALAMQAGQDILDMCAAPGGKTTQIAALEPQAHVTAAEMHAPRADKLEHNLEKQGAKNVQVMRVDARELDEFFSFDRILLDAPCTGSGTLIAGCERTLKGFSEQLLQKCARSQRALLDRGLTVLKPGGYLLYSTCSVLPQENEDAVAHALKKHRDCELAALDKAEDADGNLTVAAPFAELLAQHDIPVLHNEIEGTVTVAPSREYEGFFLALMTKKR</sequence>
<evidence type="ECO:0000256" key="6">
    <source>
        <dbReference type="PROSITE-ProRule" id="PRU01023"/>
    </source>
</evidence>
<dbReference type="GO" id="GO:0001510">
    <property type="term" value="P:RNA methylation"/>
    <property type="evidence" value="ECO:0007669"/>
    <property type="project" value="InterPro"/>
</dbReference>
<dbReference type="Pfam" id="PF01189">
    <property type="entry name" value="Methyltr_RsmB-F"/>
    <property type="match status" value="1"/>
</dbReference>
<evidence type="ECO:0000256" key="3">
    <source>
        <dbReference type="ARBA" id="ARBA00022679"/>
    </source>
</evidence>
<keyword evidence="9" id="KW-1185">Reference proteome</keyword>
<dbReference type="GO" id="GO:0008173">
    <property type="term" value="F:RNA methyltransferase activity"/>
    <property type="evidence" value="ECO:0007669"/>
    <property type="project" value="InterPro"/>
</dbReference>
<protein>
    <submittedName>
        <fullName evidence="8">RsmB/NOP family class I SAM-dependent RNA methyltransferase</fullName>
    </submittedName>
</protein>
<keyword evidence="3 6" id="KW-0808">Transferase</keyword>
<reference evidence="8 9" key="1">
    <citation type="submission" date="2020-04" db="EMBL/GenBank/DDBJ databases">
        <title>Collinsella sp. KGMB02528 nov., an anaerobic actinobacterium isolated from human feces.</title>
        <authorList>
            <person name="Han K.-I."/>
            <person name="Eom M.K."/>
            <person name="Kim J.-S."/>
            <person name="Lee K.C."/>
            <person name="Suh M.K."/>
            <person name="Park S.-H."/>
            <person name="Lee J.H."/>
            <person name="Kang S.W."/>
            <person name="Park J.-E."/>
            <person name="Oh B.S."/>
            <person name="Yu S.Y."/>
            <person name="Choi S.-H."/>
            <person name="Lee D.H."/>
            <person name="Yoon H."/>
            <person name="Kim B.-Y."/>
            <person name="Lee J.H."/>
            <person name="Lee J.-S."/>
        </authorList>
    </citation>
    <scope>NUCLEOTIDE SEQUENCE [LARGE SCALE GENOMIC DNA]</scope>
    <source>
        <strain evidence="8 9">KGMB02528</strain>
    </source>
</reference>
<dbReference type="InterPro" id="IPR023267">
    <property type="entry name" value="RCMT"/>
</dbReference>
<dbReference type="Proteomes" id="UP000546970">
    <property type="component" value="Unassembled WGS sequence"/>
</dbReference>
<keyword evidence="2 6" id="KW-0489">Methyltransferase</keyword>
<dbReference type="PROSITE" id="PS51686">
    <property type="entry name" value="SAM_MT_RSMB_NOP"/>
    <property type="match status" value="1"/>
</dbReference>